<feature type="domain" description="PIN" evidence="1">
    <location>
        <begin position="4"/>
        <end position="116"/>
    </location>
</feature>
<organism evidence="2 3">
    <name type="scientific">Rickettsia bellii str. RML An4</name>
    <dbReference type="NCBI Taxonomy" id="1359193"/>
    <lineage>
        <taxon>Bacteria</taxon>
        <taxon>Pseudomonadati</taxon>
        <taxon>Pseudomonadota</taxon>
        <taxon>Alphaproteobacteria</taxon>
        <taxon>Rickettsiales</taxon>
        <taxon>Rickettsiaceae</taxon>
        <taxon>Rickettsieae</taxon>
        <taxon>Rickettsia</taxon>
        <taxon>belli group</taxon>
    </lineage>
</organism>
<dbReference type="PATRIC" id="fig|1359193.3.peg.717"/>
<reference evidence="2 3" key="1">
    <citation type="submission" date="2015-02" db="EMBL/GenBank/DDBJ databases">
        <title>Genome Sequencing of Rickettsiales.</title>
        <authorList>
            <person name="Daugherty S.C."/>
            <person name="Su Q."/>
            <person name="Abolude K."/>
            <person name="Beier-Sexton M."/>
            <person name="Carlyon J.A."/>
            <person name="Carter R."/>
            <person name="Day N.P."/>
            <person name="Dumler S.J."/>
            <person name="Dyachenko V."/>
            <person name="Godinez A."/>
            <person name="Kurtti T.J."/>
            <person name="Lichay M."/>
            <person name="Mullins K.E."/>
            <person name="Ott S."/>
            <person name="Pappas-Brown V."/>
            <person name="Paris D.H."/>
            <person name="Patel P."/>
            <person name="Richards A.L."/>
            <person name="Sadzewicz L."/>
            <person name="Sears K."/>
            <person name="Seidman D."/>
            <person name="Sengamalay N."/>
            <person name="Stenos J."/>
            <person name="Tallon L.J."/>
            <person name="Vincent G."/>
            <person name="Fraser C.M."/>
            <person name="Munderloh U."/>
            <person name="Dunning-Hotopp J.C."/>
        </authorList>
    </citation>
    <scope>NUCLEOTIDE SEQUENCE [LARGE SCALE GENOMIC DNA]</scope>
    <source>
        <strain evidence="2 3">RML An4</strain>
    </source>
</reference>
<dbReference type="EMBL" id="LAOI01000001">
    <property type="protein sequence ID" value="KJV89756.1"/>
    <property type="molecule type" value="Genomic_DNA"/>
</dbReference>
<evidence type="ECO:0000313" key="2">
    <source>
        <dbReference type="EMBL" id="KJV89756.1"/>
    </source>
</evidence>
<name>A0A0F3QC77_RICBE</name>
<sequence length="126" mass="13787">MSSVIFDASALLALIKNEPTNLKLETFLGNICMSSVNISEVASILLDKISYQECKDIIEPLINSIIAFDQEQSFLAANIKKQTKHLGLSLGDRACIALGLATGYPVYTADKAWAKLQVNCKIILIR</sequence>
<dbReference type="RefSeq" id="WP_041804875.1">
    <property type="nucleotide sequence ID" value="NZ_LAOI01000001.1"/>
</dbReference>
<accession>A0A0F3QC77</accession>
<dbReference type="SUPFAM" id="SSF88723">
    <property type="entry name" value="PIN domain-like"/>
    <property type="match status" value="1"/>
</dbReference>
<gene>
    <name evidence="2" type="ORF">RBEAN4_0741</name>
</gene>
<dbReference type="AlphaFoldDB" id="A0A0F3QC77"/>
<evidence type="ECO:0000313" key="3">
    <source>
        <dbReference type="Proteomes" id="UP000033661"/>
    </source>
</evidence>
<dbReference type="Proteomes" id="UP000033661">
    <property type="component" value="Unassembled WGS sequence"/>
</dbReference>
<comment type="caution">
    <text evidence="2">The sequence shown here is derived from an EMBL/GenBank/DDBJ whole genome shotgun (WGS) entry which is preliminary data.</text>
</comment>
<dbReference type="Pfam" id="PF01850">
    <property type="entry name" value="PIN"/>
    <property type="match status" value="1"/>
</dbReference>
<dbReference type="CDD" id="cd18682">
    <property type="entry name" value="PIN_VapC-like"/>
    <property type="match status" value="1"/>
</dbReference>
<dbReference type="InterPro" id="IPR029060">
    <property type="entry name" value="PIN-like_dom_sf"/>
</dbReference>
<protein>
    <submittedName>
        <fullName evidence="2">PIN domain protein</fullName>
    </submittedName>
</protein>
<dbReference type="InterPro" id="IPR002716">
    <property type="entry name" value="PIN_dom"/>
</dbReference>
<keyword evidence="3" id="KW-1185">Reference proteome</keyword>
<proteinExistence type="predicted"/>
<evidence type="ECO:0000259" key="1">
    <source>
        <dbReference type="Pfam" id="PF01850"/>
    </source>
</evidence>
<dbReference type="Gene3D" id="3.40.50.1010">
    <property type="entry name" value="5'-nuclease"/>
    <property type="match status" value="1"/>
</dbReference>